<proteinExistence type="evidence at transcript level"/>
<protein>
    <submittedName>
        <fullName evidence="1">2010111I01Rik protein</fullName>
    </submittedName>
</protein>
<organism evidence="1">
    <name type="scientific">Mus musculus</name>
    <name type="common">Mouse</name>
    <dbReference type="NCBI Taxonomy" id="10090"/>
    <lineage>
        <taxon>Eukaryota</taxon>
        <taxon>Metazoa</taxon>
        <taxon>Chordata</taxon>
        <taxon>Craniata</taxon>
        <taxon>Vertebrata</taxon>
        <taxon>Euteleostomi</taxon>
        <taxon>Mammalia</taxon>
        <taxon>Eutheria</taxon>
        <taxon>Euarchontoglires</taxon>
        <taxon>Glires</taxon>
        <taxon>Rodentia</taxon>
        <taxon>Myomorpha</taxon>
        <taxon>Muroidea</taxon>
        <taxon>Muridae</taxon>
        <taxon>Murinae</taxon>
        <taxon>Mus</taxon>
        <taxon>Mus</taxon>
    </lineage>
</organism>
<name>Q8R2S4_MOUSE</name>
<evidence type="ECO:0000313" key="1">
    <source>
        <dbReference type="EMBL" id="AAH27288.1"/>
    </source>
</evidence>
<accession>Q8R2S4</accession>
<sequence length="42" mass="4417">SLPICKCLRQASHGEEDEGPECLVPDPTAVVSLCMCSRGGDL</sequence>
<dbReference type="EMBL" id="BC027288">
    <property type="protein sequence ID" value="AAH27288.1"/>
    <property type="molecule type" value="mRNA"/>
</dbReference>
<feature type="non-terminal residue" evidence="1">
    <location>
        <position position="1"/>
    </location>
</feature>
<dbReference type="AlphaFoldDB" id="Q8R2S4"/>
<dbReference type="AGR" id="MGI:1919311"/>
<evidence type="ECO:0000313" key="2">
    <source>
        <dbReference type="MGI" id="MGI:1919311"/>
    </source>
</evidence>
<dbReference type="MGI" id="MGI:1919311">
    <property type="gene designation" value="Aopep"/>
</dbReference>
<reference evidence="1" key="1">
    <citation type="journal article" date="2004" name="Genome Res.">
        <title>The status, quality, and expansion of the NIH full-length cDNA project: the Mammalian Gene Collection (MGC).</title>
        <authorList>
            <consortium name="The MGC Project Team"/>
            <person name="Gerhard D.S."/>
            <person name="Wagner L."/>
            <person name="Feingold E.A."/>
            <person name="Shenmen C.M."/>
            <person name="Grouse L.H."/>
            <person name="Schuler G."/>
            <person name="Klein S.L."/>
            <person name="Old S."/>
            <person name="Rasooly R."/>
            <person name="Good P."/>
            <person name="Guyer M."/>
            <person name="Peck A.M."/>
            <person name="Derge J.G."/>
            <person name="Lipman D."/>
            <person name="Collins F.S."/>
            <person name="Jang W."/>
            <person name="Sherry S."/>
            <person name="Feolo M."/>
            <person name="Misquitta L."/>
            <person name="Lee E."/>
            <person name="Rotmistrovsky K."/>
            <person name="Greenhut S.F."/>
            <person name="Schaefer C.F."/>
            <person name="Buetow K."/>
            <person name="Bonner T.I."/>
            <person name="Haussler D."/>
            <person name="Kent J."/>
            <person name="Kiekhaus M."/>
            <person name="Furey T."/>
            <person name="Brent M."/>
            <person name="Prange C."/>
            <person name="Schreiber K."/>
            <person name="Shapiro N."/>
            <person name="Bhat N.K."/>
            <person name="Hopkins R.F."/>
            <person name="Hsie F."/>
            <person name="Driscoll T."/>
            <person name="Soares M.B."/>
            <person name="Casavant T.L."/>
            <person name="Scheetz T.E."/>
            <person name="Brown-stein M.J."/>
            <person name="Usdin T.B."/>
            <person name="Toshiyuki S."/>
            <person name="Carninci P."/>
            <person name="Piao Y."/>
            <person name="Dudekula D.B."/>
            <person name="Ko M.S."/>
            <person name="Kawakami K."/>
            <person name="Suzuki Y."/>
            <person name="Sugano S."/>
            <person name="Gruber C.E."/>
            <person name="Smith M.R."/>
            <person name="Simmons B."/>
            <person name="Moore T."/>
            <person name="Waterman R."/>
            <person name="Johnson S.L."/>
            <person name="Ruan Y."/>
            <person name="Wei C.L."/>
            <person name="Mathavan S."/>
            <person name="Gunaratne P.H."/>
            <person name="Wu J."/>
            <person name="Garcia A.M."/>
            <person name="Hulyk S.W."/>
            <person name="Fuh E."/>
            <person name="Yuan Y."/>
            <person name="Sneed A."/>
            <person name="Kowis C."/>
            <person name="Hodgson A."/>
            <person name="Muzny D.M."/>
            <person name="McPherson J."/>
            <person name="Gibbs R.A."/>
            <person name="Fahey J."/>
            <person name="Helton E."/>
            <person name="Ketteman M."/>
            <person name="Madan A."/>
            <person name="Rodrigues S."/>
            <person name="Sanchez A."/>
            <person name="Whiting M."/>
            <person name="Madari A."/>
            <person name="Young A.C."/>
            <person name="Wetherby K.D."/>
            <person name="Granite S.J."/>
            <person name="Kwong P.N."/>
            <person name="Brinkley C.P."/>
            <person name="Pearson R.L."/>
            <person name="Bouffard G.G."/>
            <person name="Blakesly R.W."/>
            <person name="Green E.D."/>
            <person name="Dickson M.C."/>
            <person name="Rodriguez A.C."/>
            <person name="Grimwood J."/>
            <person name="Schmutz J."/>
            <person name="Myers R.M."/>
            <person name="Butterfield Y.S."/>
            <person name="Griffith M."/>
            <person name="Griffith O.L."/>
            <person name="Krzywinski M.I."/>
            <person name="Liao N."/>
            <person name="Morin R."/>
            <person name="Morrin R."/>
            <person name="Palmquist D."/>
            <person name="Petrescu A.S."/>
            <person name="Skalska U."/>
            <person name="Smailus D.E."/>
            <person name="Stott J.M."/>
            <person name="Schnerch A."/>
            <person name="Schein J.E."/>
            <person name="Jones S.J."/>
            <person name="Holt R.A."/>
            <person name="Baross A."/>
            <person name="Marra M.A."/>
            <person name="Clifton S."/>
            <person name="Makowski K.A."/>
            <person name="Bosak S."/>
            <person name="Malek J."/>
        </authorList>
    </citation>
    <scope>NUCLEOTIDE SEQUENCE [LARGE SCALE MRNA]</scope>
    <source>
        <strain evidence="1">Czech II</strain>
        <tissue evidence="1">Mammary tumor metastatized to lung. Tumor arose spontaneously</tissue>
    </source>
</reference>
<gene>
    <name evidence="2" type="primary">Aopep</name>
    <name evidence="1" type="synonym">2010111I01Rik</name>
</gene>